<evidence type="ECO:0000256" key="1">
    <source>
        <dbReference type="SAM" id="Phobius"/>
    </source>
</evidence>
<evidence type="ECO:0000313" key="2">
    <source>
        <dbReference type="EMBL" id="GGE19554.1"/>
    </source>
</evidence>
<name>A0A916ZZF8_9SPHN</name>
<dbReference type="EMBL" id="BMJM01000012">
    <property type="protein sequence ID" value="GGE19554.1"/>
    <property type="molecule type" value="Genomic_DNA"/>
</dbReference>
<dbReference type="Proteomes" id="UP000635071">
    <property type="component" value="Unassembled WGS sequence"/>
</dbReference>
<evidence type="ECO:0000313" key="3">
    <source>
        <dbReference type="Proteomes" id="UP000635071"/>
    </source>
</evidence>
<comment type="caution">
    <text evidence="2">The sequence shown here is derived from an EMBL/GenBank/DDBJ whole genome shotgun (WGS) entry which is preliminary data.</text>
</comment>
<evidence type="ECO:0008006" key="4">
    <source>
        <dbReference type="Google" id="ProtNLM"/>
    </source>
</evidence>
<dbReference type="Pfam" id="PF13430">
    <property type="entry name" value="DUF4112"/>
    <property type="match status" value="1"/>
</dbReference>
<dbReference type="RefSeq" id="WP_188763740.1">
    <property type="nucleotide sequence ID" value="NZ_BMJM01000012.1"/>
</dbReference>
<dbReference type="InterPro" id="IPR025187">
    <property type="entry name" value="DUF4112"/>
</dbReference>
<keyword evidence="1" id="KW-0812">Transmembrane</keyword>
<reference evidence="2" key="1">
    <citation type="journal article" date="2014" name="Int. J. Syst. Evol. Microbiol.">
        <title>Complete genome sequence of Corynebacterium casei LMG S-19264T (=DSM 44701T), isolated from a smear-ripened cheese.</title>
        <authorList>
            <consortium name="US DOE Joint Genome Institute (JGI-PGF)"/>
            <person name="Walter F."/>
            <person name="Albersmeier A."/>
            <person name="Kalinowski J."/>
            <person name="Ruckert C."/>
        </authorList>
    </citation>
    <scope>NUCLEOTIDE SEQUENCE</scope>
    <source>
        <strain evidence="2">CGMCC 1.15519</strain>
    </source>
</reference>
<dbReference type="AlphaFoldDB" id="A0A916ZZF8"/>
<keyword evidence="1" id="KW-1133">Transmembrane helix</keyword>
<sequence>MAASFAAFDSANARQYLARDVPSARLRIEMLEKVLERAFVIPGLNRGVGLDSVMGFVPVAGDMIAGAMGLYLVWEARNIGMPKRTVARMLMNVGVDTTLGAVPFVGDVFDFFFRSNTKNLRLIKRHLDRHHSGTSLVDAR</sequence>
<reference evidence="2" key="2">
    <citation type="submission" date="2020-09" db="EMBL/GenBank/DDBJ databases">
        <authorList>
            <person name="Sun Q."/>
            <person name="Zhou Y."/>
        </authorList>
    </citation>
    <scope>NUCLEOTIDE SEQUENCE</scope>
    <source>
        <strain evidence="2">CGMCC 1.15519</strain>
    </source>
</reference>
<protein>
    <recommendedName>
        <fullName evidence="4">DUF4112 domain-containing protein</fullName>
    </recommendedName>
</protein>
<accession>A0A916ZZF8</accession>
<proteinExistence type="predicted"/>
<keyword evidence="3" id="KW-1185">Reference proteome</keyword>
<feature type="transmembrane region" description="Helical" evidence="1">
    <location>
        <begin position="53"/>
        <end position="74"/>
    </location>
</feature>
<dbReference type="PANTHER" id="PTHR35519">
    <property type="entry name" value="MEMBRANE PROTEINS"/>
    <property type="match status" value="1"/>
</dbReference>
<keyword evidence="1" id="KW-0472">Membrane</keyword>
<gene>
    <name evidence="2" type="ORF">GCM10011529_27660</name>
</gene>
<organism evidence="2 3">
    <name type="scientific">Sandarakinorhabdus glacialis</name>
    <dbReference type="NCBI Taxonomy" id="1614636"/>
    <lineage>
        <taxon>Bacteria</taxon>
        <taxon>Pseudomonadati</taxon>
        <taxon>Pseudomonadota</taxon>
        <taxon>Alphaproteobacteria</taxon>
        <taxon>Sphingomonadales</taxon>
        <taxon>Sphingosinicellaceae</taxon>
        <taxon>Sandarakinorhabdus</taxon>
    </lineage>
</organism>
<dbReference type="PANTHER" id="PTHR35519:SF2">
    <property type="entry name" value="PH DOMAIN PROTEIN"/>
    <property type="match status" value="1"/>
</dbReference>